<evidence type="ECO:0000259" key="3">
    <source>
        <dbReference type="PROSITE" id="PS50127"/>
    </source>
</evidence>
<feature type="compositionally biased region" description="Gly residues" evidence="2">
    <location>
        <begin position="217"/>
        <end position="227"/>
    </location>
</feature>
<dbReference type="SUPFAM" id="SSF54495">
    <property type="entry name" value="UBC-like"/>
    <property type="match status" value="1"/>
</dbReference>
<dbReference type="InParanoid" id="A0A409VAG5"/>
<dbReference type="OrthoDB" id="5596422at2759"/>
<keyword evidence="5" id="KW-1185">Reference proteome</keyword>
<name>A0A409VAG5_9AGAR</name>
<comment type="caution">
    <text evidence="4">The sequence shown here is derived from an EMBL/GenBank/DDBJ whole genome shotgun (WGS) entry which is preliminary data.</text>
</comment>
<evidence type="ECO:0000313" key="5">
    <source>
        <dbReference type="Proteomes" id="UP000284842"/>
    </source>
</evidence>
<proteinExistence type="predicted"/>
<feature type="region of interest" description="Disordered" evidence="2">
    <location>
        <begin position="1"/>
        <end position="27"/>
    </location>
</feature>
<dbReference type="Gene3D" id="3.10.110.10">
    <property type="entry name" value="Ubiquitin Conjugating Enzyme"/>
    <property type="match status" value="1"/>
</dbReference>
<dbReference type="PANTHER" id="PTHR24067">
    <property type="entry name" value="UBIQUITIN-CONJUGATING ENZYME E2"/>
    <property type="match status" value="1"/>
</dbReference>
<dbReference type="PROSITE" id="PS50127">
    <property type="entry name" value="UBC_2"/>
    <property type="match status" value="1"/>
</dbReference>
<protein>
    <recommendedName>
        <fullName evidence="3">UBC core domain-containing protein</fullName>
    </recommendedName>
</protein>
<evidence type="ECO:0000313" key="4">
    <source>
        <dbReference type="EMBL" id="PPQ63868.1"/>
    </source>
</evidence>
<gene>
    <name evidence="4" type="ORF">CVT24_009494</name>
</gene>
<sequence length="256" mass="28755">MQRTATGPTTTTFSRSNTLSTPQVISSDTSQQNNNVLVRSAIALEYSLLRNIQHCPLGMYVLPSSSNIYVWDVVFFIHQGYYADSVFKFRITFPQNFPESPPVVDFVTEVFHPLVSHTGSFNLGYHYKHWRADEHHVIHVLHWIKSSFKKNTLDRIQESDCYNKEAFRLYRESTSSFANLAAQSAQLSSSDSVLFDTDDGHPKPKLKSRSGTSAGTGASGAGSGIGQMGLTFERLDKEELKEERLKLGLKEWTLGP</sequence>
<dbReference type="Pfam" id="PF00179">
    <property type="entry name" value="UQ_con"/>
    <property type="match status" value="1"/>
</dbReference>
<dbReference type="SMART" id="SM00212">
    <property type="entry name" value="UBCc"/>
    <property type="match status" value="1"/>
</dbReference>
<evidence type="ECO:0000256" key="1">
    <source>
        <dbReference type="ARBA" id="ARBA00022786"/>
    </source>
</evidence>
<feature type="region of interest" description="Disordered" evidence="2">
    <location>
        <begin position="192"/>
        <end position="227"/>
    </location>
</feature>
<dbReference type="InterPro" id="IPR000608">
    <property type="entry name" value="UBC"/>
</dbReference>
<dbReference type="InterPro" id="IPR016135">
    <property type="entry name" value="UBQ-conjugating_enzyme/RWD"/>
</dbReference>
<keyword evidence="1" id="KW-0833">Ubl conjugation pathway</keyword>
<reference evidence="4 5" key="1">
    <citation type="journal article" date="2018" name="Evol. Lett.">
        <title>Horizontal gene cluster transfer increased hallucinogenic mushroom diversity.</title>
        <authorList>
            <person name="Reynolds H.T."/>
            <person name="Vijayakumar V."/>
            <person name="Gluck-Thaler E."/>
            <person name="Korotkin H.B."/>
            <person name="Matheny P.B."/>
            <person name="Slot J.C."/>
        </authorList>
    </citation>
    <scope>NUCLEOTIDE SEQUENCE [LARGE SCALE GENOMIC DNA]</scope>
    <source>
        <strain evidence="4 5">2629</strain>
    </source>
</reference>
<feature type="domain" description="UBC core" evidence="3">
    <location>
        <begin position="37"/>
        <end position="190"/>
    </location>
</feature>
<accession>A0A409VAG5</accession>
<dbReference type="InterPro" id="IPR050113">
    <property type="entry name" value="Ub_conjugating_enzyme"/>
</dbReference>
<dbReference type="CDD" id="cd23814">
    <property type="entry name" value="UEV_AKTIP"/>
    <property type="match status" value="1"/>
</dbReference>
<dbReference type="Proteomes" id="UP000284842">
    <property type="component" value="Unassembled WGS sequence"/>
</dbReference>
<evidence type="ECO:0000256" key="2">
    <source>
        <dbReference type="SAM" id="MobiDB-lite"/>
    </source>
</evidence>
<organism evidence="4 5">
    <name type="scientific">Panaeolus cyanescens</name>
    <dbReference type="NCBI Taxonomy" id="181874"/>
    <lineage>
        <taxon>Eukaryota</taxon>
        <taxon>Fungi</taxon>
        <taxon>Dikarya</taxon>
        <taxon>Basidiomycota</taxon>
        <taxon>Agaricomycotina</taxon>
        <taxon>Agaricomycetes</taxon>
        <taxon>Agaricomycetidae</taxon>
        <taxon>Agaricales</taxon>
        <taxon>Agaricineae</taxon>
        <taxon>Galeropsidaceae</taxon>
        <taxon>Panaeolus</taxon>
    </lineage>
</organism>
<dbReference type="STRING" id="181874.A0A409VAG5"/>
<dbReference type="AlphaFoldDB" id="A0A409VAG5"/>
<dbReference type="EMBL" id="NHTK01006106">
    <property type="protein sequence ID" value="PPQ63868.1"/>
    <property type="molecule type" value="Genomic_DNA"/>
</dbReference>